<dbReference type="GO" id="GO:0032259">
    <property type="term" value="P:methylation"/>
    <property type="evidence" value="ECO:0007669"/>
    <property type="project" value="UniProtKB-KW"/>
</dbReference>
<keyword evidence="2 5" id="KW-0812">Transmembrane</keyword>
<keyword evidence="6" id="KW-0808">Transferase</keyword>
<dbReference type="GO" id="GO:0012505">
    <property type="term" value="C:endomembrane system"/>
    <property type="evidence" value="ECO:0007669"/>
    <property type="project" value="UniProtKB-SubCell"/>
</dbReference>
<evidence type="ECO:0000256" key="5">
    <source>
        <dbReference type="SAM" id="Phobius"/>
    </source>
</evidence>
<evidence type="ECO:0000313" key="7">
    <source>
        <dbReference type="Proteomes" id="UP000182427"/>
    </source>
</evidence>
<keyword evidence="6" id="KW-0489">Methyltransferase</keyword>
<keyword evidence="4 5" id="KW-0472">Membrane</keyword>
<evidence type="ECO:0000256" key="4">
    <source>
        <dbReference type="ARBA" id="ARBA00023136"/>
    </source>
</evidence>
<keyword evidence="7" id="KW-1185">Reference proteome</keyword>
<evidence type="ECO:0000256" key="3">
    <source>
        <dbReference type="ARBA" id="ARBA00022989"/>
    </source>
</evidence>
<dbReference type="RefSeq" id="WP_083346322.1">
    <property type="nucleotide sequence ID" value="NZ_LT629690.1"/>
</dbReference>
<dbReference type="InterPro" id="IPR007318">
    <property type="entry name" value="Phopholipid_MeTrfase"/>
</dbReference>
<feature type="transmembrane region" description="Helical" evidence="5">
    <location>
        <begin position="203"/>
        <end position="222"/>
    </location>
</feature>
<name>A0A1G7PLF8_9BACT</name>
<reference evidence="6 7" key="1">
    <citation type="submission" date="2016-10" db="EMBL/GenBank/DDBJ databases">
        <authorList>
            <person name="de Groot N.N."/>
        </authorList>
    </citation>
    <scope>NUCLEOTIDE SEQUENCE [LARGE SCALE GENOMIC DNA]</scope>
    <source>
        <strain evidence="6 7">GAS232</strain>
    </source>
</reference>
<proteinExistence type="predicted"/>
<evidence type="ECO:0000256" key="2">
    <source>
        <dbReference type="ARBA" id="ARBA00022692"/>
    </source>
</evidence>
<sequence>MMQATAFEYKHRFLIHALIYTLCFAAPWPDYHNGFHGLTLWSFMRNGSAWFRIANNLSQPQYVRFASFWNGTLIVILLFAFAGALLRTWGASYLGASTVKNGGMEGNRVIADGPFRFVRNPLYLGTILHTVALAFLMRPEAAVLCIILITIVQLRLIGREEPYLMGHLGETYRAYVEEVPRIIPSLKPCTASGTNRPDWKQGILSEFYMLGAAISFAALGWADGFNWENTVPHVIQGILISLGISIVLRAFIPKSEL</sequence>
<accession>A0A1G7PLF8</accession>
<protein>
    <submittedName>
        <fullName evidence="6">Phospholipid methyltransferase</fullName>
    </submittedName>
</protein>
<dbReference type="OrthoDB" id="5471300at2"/>
<dbReference type="Pfam" id="PF04191">
    <property type="entry name" value="PEMT"/>
    <property type="match status" value="1"/>
</dbReference>
<dbReference type="Gene3D" id="1.20.120.1630">
    <property type="match status" value="1"/>
</dbReference>
<dbReference type="EMBL" id="LT629690">
    <property type="protein sequence ID" value="SDF87077.1"/>
    <property type="molecule type" value="Genomic_DNA"/>
</dbReference>
<organism evidence="6 7">
    <name type="scientific">Terriglobus roseus</name>
    <dbReference type="NCBI Taxonomy" id="392734"/>
    <lineage>
        <taxon>Bacteria</taxon>
        <taxon>Pseudomonadati</taxon>
        <taxon>Acidobacteriota</taxon>
        <taxon>Terriglobia</taxon>
        <taxon>Terriglobales</taxon>
        <taxon>Acidobacteriaceae</taxon>
        <taxon>Terriglobus</taxon>
    </lineage>
</organism>
<dbReference type="Proteomes" id="UP000182427">
    <property type="component" value="Chromosome I"/>
</dbReference>
<keyword evidence="3 5" id="KW-1133">Transmembrane helix</keyword>
<evidence type="ECO:0000313" key="6">
    <source>
        <dbReference type="EMBL" id="SDF87077.1"/>
    </source>
</evidence>
<gene>
    <name evidence="6" type="ORF">SAMN05444167_3551</name>
</gene>
<evidence type="ECO:0000256" key="1">
    <source>
        <dbReference type="ARBA" id="ARBA00004127"/>
    </source>
</evidence>
<feature type="transmembrane region" description="Helical" evidence="5">
    <location>
        <begin position="73"/>
        <end position="96"/>
    </location>
</feature>
<dbReference type="AlphaFoldDB" id="A0A1G7PLF8"/>
<comment type="subcellular location">
    <subcellularLocation>
        <location evidence="1">Endomembrane system</location>
        <topology evidence="1">Multi-pass membrane protein</topology>
    </subcellularLocation>
</comment>
<dbReference type="GO" id="GO:0008168">
    <property type="term" value="F:methyltransferase activity"/>
    <property type="evidence" value="ECO:0007669"/>
    <property type="project" value="UniProtKB-KW"/>
</dbReference>
<feature type="transmembrane region" description="Helical" evidence="5">
    <location>
        <begin position="234"/>
        <end position="252"/>
    </location>
</feature>